<dbReference type="Proteomes" id="UP000177042">
    <property type="component" value="Unassembled WGS sequence"/>
</dbReference>
<proteinExistence type="predicted"/>
<dbReference type="AlphaFoldDB" id="A0A1F5JD58"/>
<accession>A0A1F5JD58</accession>
<dbReference type="EMBL" id="MFCX01000007">
    <property type="protein sequence ID" value="OGE26581.1"/>
    <property type="molecule type" value="Genomic_DNA"/>
</dbReference>
<protein>
    <submittedName>
        <fullName evidence="1">Uncharacterized protein</fullName>
    </submittedName>
</protein>
<sequence>MVEILEPINVWVLFEKSAVRPLVFFWKGRQIKINKINLVHTSQNGSSTAYHFSVSAQGNFYRLAFDTKSLKWFLEAVEEDTQ</sequence>
<reference evidence="1 2" key="1">
    <citation type="journal article" date="2016" name="Nat. Commun.">
        <title>Thousands of microbial genomes shed light on interconnected biogeochemical processes in an aquifer system.</title>
        <authorList>
            <person name="Anantharaman K."/>
            <person name="Brown C.T."/>
            <person name="Hug L.A."/>
            <person name="Sharon I."/>
            <person name="Castelle C.J."/>
            <person name="Probst A.J."/>
            <person name="Thomas B.C."/>
            <person name="Singh A."/>
            <person name="Wilkins M.J."/>
            <person name="Karaoz U."/>
            <person name="Brodie E.L."/>
            <person name="Williams K.H."/>
            <person name="Hubbard S.S."/>
            <person name="Banfield J.F."/>
        </authorList>
    </citation>
    <scope>NUCLEOTIDE SEQUENCE [LARGE SCALE GENOMIC DNA]</scope>
</reference>
<evidence type="ECO:0000313" key="2">
    <source>
        <dbReference type="Proteomes" id="UP000177042"/>
    </source>
</evidence>
<name>A0A1F5JD58_9BACT</name>
<gene>
    <name evidence="1" type="ORF">A3C26_04230</name>
</gene>
<organism evidence="1 2">
    <name type="scientific">Candidatus Daviesbacteria bacterium RIFCSPHIGHO2_02_FULL_39_12</name>
    <dbReference type="NCBI Taxonomy" id="1797770"/>
    <lineage>
        <taxon>Bacteria</taxon>
        <taxon>Candidatus Daviesiibacteriota</taxon>
    </lineage>
</organism>
<evidence type="ECO:0000313" key="1">
    <source>
        <dbReference type="EMBL" id="OGE26581.1"/>
    </source>
</evidence>
<comment type="caution">
    <text evidence="1">The sequence shown here is derived from an EMBL/GenBank/DDBJ whole genome shotgun (WGS) entry which is preliminary data.</text>
</comment>